<dbReference type="InterPro" id="IPR020084">
    <property type="entry name" value="NUDIX_hydrolase_CS"/>
</dbReference>
<dbReference type="Pfam" id="PF00293">
    <property type="entry name" value="NUDIX"/>
    <property type="match status" value="1"/>
</dbReference>
<dbReference type="CDD" id="cd07067">
    <property type="entry name" value="HP_PGM_like"/>
    <property type="match status" value="1"/>
</dbReference>
<dbReference type="Gene3D" id="3.90.79.10">
    <property type="entry name" value="Nucleoside Triphosphate Pyrophosphohydrolase"/>
    <property type="match status" value="1"/>
</dbReference>
<dbReference type="GO" id="GO:0006167">
    <property type="term" value="P:AMP biosynthetic process"/>
    <property type="evidence" value="ECO:0007669"/>
    <property type="project" value="TreeGrafter"/>
</dbReference>
<dbReference type="PANTHER" id="PTHR21340">
    <property type="entry name" value="DIADENOSINE 5,5-P1,P4-TETRAPHOSPHATE PYROPHOSPHOHYDROLASE MUTT"/>
    <property type="match status" value="1"/>
</dbReference>
<dbReference type="CDD" id="cd03673">
    <property type="entry name" value="NUDIX_Ap6A_hydrolase"/>
    <property type="match status" value="1"/>
</dbReference>
<dbReference type="InterPro" id="IPR015797">
    <property type="entry name" value="NUDIX_hydrolase-like_dom_sf"/>
</dbReference>
<reference evidence="6" key="1">
    <citation type="journal article" date="2021" name="PeerJ">
        <title>Extensive microbial diversity within the chicken gut microbiome revealed by metagenomics and culture.</title>
        <authorList>
            <person name="Gilroy R."/>
            <person name="Ravi A."/>
            <person name="Getino M."/>
            <person name="Pursley I."/>
            <person name="Horton D.L."/>
            <person name="Alikhan N.F."/>
            <person name="Baker D."/>
            <person name="Gharbi K."/>
            <person name="Hall N."/>
            <person name="Watson M."/>
            <person name="Adriaenssens E.M."/>
            <person name="Foster-Nyarko E."/>
            <person name="Jarju S."/>
            <person name="Secka A."/>
            <person name="Antonio M."/>
            <person name="Oren A."/>
            <person name="Chaudhuri R.R."/>
            <person name="La Ragione R."/>
            <person name="Hildebrand F."/>
            <person name="Pallen M.J."/>
        </authorList>
    </citation>
    <scope>NUCLEOTIDE SEQUENCE</scope>
    <source>
        <strain evidence="6">ChiHjej13B12-24818</strain>
    </source>
</reference>
<name>A0A9D2LFB5_9MICO</name>
<evidence type="ECO:0000259" key="5">
    <source>
        <dbReference type="PROSITE" id="PS51462"/>
    </source>
</evidence>
<evidence type="ECO:0000256" key="2">
    <source>
        <dbReference type="ARBA" id="ARBA00022801"/>
    </source>
</evidence>
<organism evidence="6 7">
    <name type="scientific">Candidatus Brachybacterium merdavium</name>
    <dbReference type="NCBI Taxonomy" id="2838513"/>
    <lineage>
        <taxon>Bacteria</taxon>
        <taxon>Bacillati</taxon>
        <taxon>Actinomycetota</taxon>
        <taxon>Actinomycetes</taxon>
        <taxon>Micrococcales</taxon>
        <taxon>Dermabacteraceae</taxon>
        <taxon>Brachybacterium</taxon>
    </lineage>
</organism>
<feature type="domain" description="Nudix hydrolase" evidence="5">
    <location>
        <begin position="9"/>
        <end position="138"/>
    </location>
</feature>
<dbReference type="AlphaFoldDB" id="A0A9D2LFB5"/>
<reference evidence="6" key="2">
    <citation type="submission" date="2021-04" db="EMBL/GenBank/DDBJ databases">
        <authorList>
            <person name="Gilroy R."/>
        </authorList>
    </citation>
    <scope>NUCLEOTIDE SEQUENCE</scope>
    <source>
        <strain evidence="6">ChiHjej13B12-24818</strain>
    </source>
</reference>
<dbReference type="SMART" id="SM00855">
    <property type="entry name" value="PGAM"/>
    <property type="match status" value="1"/>
</dbReference>
<dbReference type="InterPro" id="IPR051325">
    <property type="entry name" value="Nudix_hydrolase_domain"/>
</dbReference>
<dbReference type="InterPro" id="IPR029033">
    <property type="entry name" value="His_PPase_superfam"/>
</dbReference>
<dbReference type="PROSITE" id="PS51462">
    <property type="entry name" value="NUDIX"/>
    <property type="match status" value="1"/>
</dbReference>
<dbReference type="PRINTS" id="PR00502">
    <property type="entry name" value="NUDIXFAMILY"/>
</dbReference>
<dbReference type="Proteomes" id="UP000823823">
    <property type="component" value="Unassembled WGS sequence"/>
</dbReference>
<dbReference type="GO" id="GO:0006754">
    <property type="term" value="P:ATP biosynthetic process"/>
    <property type="evidence" value="ECO:0007669"/>
    <property type="project" value="TreeGrafter"/>
</dbReference>
<evidence type="ECO:0000256" key="4">
    <source>
        <dbReference type="SAM" id="MobiDB-lite"/>
    </source>
</evidence>
<dbReference type="EMBL" id="DWZH01000096">
    <property type="protein sequence ID" value="HJB11296.1"/>
    <property type="molecule type" value="Genomic_DNA"/>
</dbReference>
<keyword evidence="2 3" id="KW-0378">Hydrolase</keyword>
<dbReference type="PROSITE" id="PS00893">
    <property type="entry name" value="NUDIX_BOX"/>
    <property type="match status" value="1"/>
</dbReference>
<dbReference type="InterPro" id="IPR000086">
    <property type="entry name" value="NUDIX_hydrolase_dom"/>
</dbReference>
<evidence type="ECO:0000256" key="3">
    <source>
        <dbReference type="RuleBase" id="RU003476"/>
    </source>
</evidence>
<dbReference type="SUPFAM" id="SSF53254">
    <property type="entry name" value="Phosphoglycerate mutase-like"/>
    <property type="match status" value="1"/>
</dbReference>
<evidence type="ECO:0000256" key="1">
    <source>
        <dbReference type="ARBA" id="ARBA00005582"/>
    </source>
</evidence>
<dbReference type="PANTHER" id="PTHR21340:SF0">
    <property type="entry name" value="BIS(5'-NUCLEOSYL)-TETRAPHOSPHATASE [ASYMMETRICAL]"/>
    <property type="match status" value="1"/>
</dbReference>
<gene>
    <name evidence="6" type="ORF">H9786_12350</name>
</gene>
<protein>
    <submittedName>
        <fullName evidence="6">NUDIX hydrolase</fullName>
    </submittedName>
</protein>
<comment type="similarity">
    <text evidence="1 3">Belongs to the Nudix hydrolase family.</text>
</comment>
<dbReference type="InterPro" id="IPR020476">
    <property type="entry name" value="Nudix_hydrolase"/>
</dbReference>
<evidence type="ECO:0000313" key="6">
    <source>
        <dbReference type="EMBL" id="HJB11296.1"/>
    </source>
</evidence>
<dbReference type="InterPro" id="IPR013078">
    <property type="entry name" value="His_Pase_superF_clade-1"/>
</dbReference>
<sequence length="314" mass="34648">MRVAPGTPPPVLAAGALTWRERSDGLQVLLVHRPRYDDWSIPKGKLDKGETFPAAAVREVAEETGYRVRLHRPLPAAVYLLPDGRTKIVQFWTATVRSKTGPGPVDPTEIDTTSWVGLDEAEELLTRQSDVVALTALRRFLDSEELVTVPIIIQRHGAARSRSKWKKGEKSRPLNSKGRKQAKALPDLIDAFDPGRVLSSPWKRCRDTVEPFTRLEGLKIATKDELSEAGHRDHPSRTTAMIERVLGEARGTVVCTHRPVLPTVISCVREAATRGTAFELPRQNPYLAAGEALMLHTTPAGTVVALERHLPNLG</sequence>
<dbReference type="Gene3D" id="3.40.50.1240">
    <property type="entry name" value="Phosphoglycerate mutase-like"/>
    <property type="match status" value="1"/>
</dbReference>
<comment type="caution">
    <text evidence="6">The sequence shown here is derived from an EMBL/GenBank/DDBJ whole genome shotgun (WGS) entry which is preliminary data.</text>
</comment>
<proteinExistence type="inferred from homology"/>
<feature type="region of interest" description="Disordered" evidence="4">
    <location>
        <begin position="162"/>
        <end position="181"/>
    </location>
</feature>
<dbReference type="Pfam" id="PF00300">
    <property type="entry name" value="His_Phos_1"/>
    <property type="match status" value="1"/>
</dbReference>
<evidence type="ECO:0000313" key="7">
    <source>
        <dbReference type="Proteomes" id="UP000823823"/>
    </source>
</evidence>
<accession>A0A9D2LFB5</accession>
<dbReference type="GO" id="GO:0004081">
    <property type="term" value="F:bis(5'-nucleosyl)-tetraphosphatase (asymmetrical) activity"/>
    <property type="evidence" value="ECO:0007669"/>
    <property type="project" value="TreeGrafter"/>
</dbReference>
<dbReference type="SUPFAM" id="SSF55811">
    <property type="entry name" value="Nudix"/>
    <property type="match status" value="1"/>
</dbReference>